<evidence type="ECO:0000313" key="2">
    <source>
        <dbReference type="Proteomes" id="UP001246858"/>
    </source>
</evidence>
<reference evidence="1" key="1">
    <citation type="submission" date="2023-07" db="EMBL/GenBank/DDBJ databases">
        <title>Sorghum-associated microbial communities from plants grown in Nebraska, USA.</title>
        <authorList>
            <person name="Schachtman D."/>
        </authorList>
    </citation>
    <scope>NUCLEOTIDE SEQUENCE</scope>
    <source>
        <strain evidence="1">2697</strain>
    </source>
</reference>
<evidence type="ECO:0000313" key="1">
    <source>
        <dbReference type="EMBL" id="MDR6784523.1"/>
    </source>
</evidence>
<protein>
    <submittedName>
        <fullName evidence="1">Uncharacterized protein</fullName>
    </submittedName>
</protein>
<name>A0ACC6KZH5_9SPHI</name>
<accession>A0ACC6KZH5</accession>
<sequence>MKLELIQKIDIPFNEDRQYYRLMLLKSGTVVALYSDENEGCYYLDWFTNSDLVQIRIADFTYDVFDPPALFQFSGYVGIYASSGNILLLFTEEEKSKPIKIFISNQLPAIQYPGFKKELSNYVYAGSTDSNTIPFLLKDSGLLPVYFAQLEIDVAAHSAIWTKLNYWNNSQKIVADKNILEKPAKKPFTILHTLNKNNQTYVFGIGDRDGGYLKYGMDYSDLCLLDGDGTVKDTLFSLGRIYKDSKKGGKECLFSSSAEYAMLTPAFNSDDWKGRQKLLDINSRELIEVELPKGLSDFKIIDHHQDIFLLIDGLRNQIITEMTTVICCRLKSSN</sequence>
<dbReference type="EMBL" id="JAVDTF010000002">
    <property type="protein sequence ID" value="MDR6784523.1"/>
    <property type="molecule type" value="Genomic_DNA"/>
</dbReference>
<gene>
    <name evidence="1" type="ORF">J2X78_003088</name>
</gene>
<proteinExistence type="predicted"/>
<dbReference type="Proteomes" id="UP001246858">
    <property type="component" value="Unassembled WGS sequence"/>
</dbReference>
<organism evidence="1 2">
    <name type="scientific">Pedobacter africanus</name>
    <dbReference type="NCBI Taxonomy" id="151894"/>
    <lineage>
        <taxon>Bacteria</taxon>
        <taxon>Pseudomonadati</taxon>
        <taxon>Bacteroidota</taxon>
        <taxon>Sphingobacteriia</taxon>
        <taxon>Sphingobacteriales</taxon>
        <taxon>Sphingobacteriaceae</taxon>
        <taxon>Pedobacter</taxon>
    </lineage>
</organism>
<comment type="caution">
    <text evidence="1">The sequence shown here is derived from an EMBL/GenBank/DDBJ whole genome shotgun (WGS) entry which is preliminary data.</text>
</comment>
<keyword evidence="2" id="KW-1185">Reference proteome</keyword>